<evidence type="ECO:0000313" key="2">
    <source>
        <dbReference type="EMBL" id="EMF98822.1"/>
    </source>
</evidence>
<evidence type="ECO:0000256" key="1">
    <source>
        <dbReference type="SAM" id="MobiDB-lite"/>
    </source>
</evidence>
<accession>M3FA85</accession>
<dbReference type="EMBL" id="AKWO02000078">
    <property type="protein sequence ID" value="EMF98822.1"/>
    <property type="molecule type" value="Genomic_DNA"/>
</dbReference>
<dbReference type="BioCyc" id="LBOR1193007:G11KN-611-MONOMER"/>
<comment type="caution">
    <text evidence="2">The sequence shown here is derived from an EMBL/GenBank/DDBJ whole genome shotgun (WGS) entry which is preliminary data.</text>
</comment>
<organism evidence="2 3">
    <name type="scientific">Leptospira borgpetersenii str. 200701203</name>
    <dbReference type="NCBI Taxonomy" id="1193007"/>
    <lineage>
        <taxon>Bacteria</taxon>
        <taxon>Pseudomonadati</taxon>
        <taxon>Spirochaetota</taxon>
        <taxon>Spirochaetia</taxon>
        <taxon>Leptospirales</taxon>
        <taxon>Leptospiraceae</taxon>
        <taxon>Leptospira</taxon>
    </lineage>
</organism>
<proteinExistence type="predicted"/>
<name>M3FA85_LEPBO</name>
<evidence type="ECO:0000313" key="3">
    <source>
        <dbReference type="Proteomes" id="UP000011783"/>
    </source>
</evidence>
<dbReference type="Proteomes" id="UP000011783">
    <property type="component" value="Unassembled WGS sequence"/>
</dbReference>
<reference evidence="2 3" key="1">
    <citation type="submission" date="2013-01" db="EMBL/GenBank/DDBJ databases">
        <authorList>
            <person name="Harkins D.M."/>
            <person name="Durkin A.S."/>
            <person name="Brinkac L.M."/>
            <person name="Haft D.H."/>
            <person name="Selengut J.D."/>
            <person name="Sanka R."/>
            <person name="DePew J."/>
            <person name="Purushe J."/>
            <person name="Picardeau M."/>
            <person name="Werts C."/>
            <person name="Goarant C."/>
            <person name="Vinetz J.M."/>
            <person name="Sutton G.G."/>
            <person name="Nierman W.C."/>
            <person name="Fouts D.E."/>
        </authorList>
    </citation>
    <scope>NUCLEOTIDE SEQUENCE [LARGE SCALE GENOMIC DNA]</scope>
    <source>
        <strain evidence="2 3">200701203</strain>
    </source>
</reference>
<sequence length="37" mass="4281">MFRRTTTKKTAILAKKNSPKRMDSFQNSGKNLEFFAS</sequence>
<gene>
    <name evidence="2" type="ORF">LEP1GSC123_3016</name>
</gene>
<feature type="region of interest" description="Disordered" evidence="1">
    <location>
        <begin position="1"/>
        <end position="26"/>
    </location>
</feature>
<protein>
    <submittedName>
        <fullName evidence="2">Uncharacterized protein</fullName>
    </submittedName>
</protein>
<dbReference type="AlphaFoldDB" id="M3FA85"/>